<protein>
    <submittedName>
        <fullName evidence="3">Response regulator</fullName>
    </submittedName>
</protein>
<dbReference type="PANTHER" id="PTHR44520">
    <property type="entry name" value="RESPONSE REGULATOR RCP1-RELATED"/>
    <property type="match status" value="1"/>
</dbReference>
<dbReference type="InterPro" id="IPR001789">
    <property type="entry name" value="Sig_transdc_resp-reg_receiver"/>
</dbReference>
<dbReference type="InterPro" id="IPR052893">
    <property type="entry name" value="TCS_response_regulator"/>
</dbReference>
<proteinExistence type="predicted"/>
<keyword evidence="4" id="KW-1185">Reference proteome</keyword>
<evidence type="ECO:0000313" key="4">
    <source>
        <dbReference type="Proteomes" id="UP000831390"/>
    </source>
</evidence>
<gene>
    <name evidence="3" type="ORF">MTP16_16670</name>
</gene>
<evidence type="ECO:0000313" key="3">
    <source>
        <dbReference type="EMBL" id="UOE32756.1"/>
    </source>
</evidence>
<feature type="domain" description="Response regulatory" evidence="2">
    <location>
        <begin position="2"/>
        <end position="128"/>
    </location>
</feature>
<organism evidence="3 4">
    <name type="scientific">Hymenobacter monticola</name>
    <dbReference type="NCBI Taxonomy" id="1705399"/>
    <lineage>
        <taxon>Bacteria</taxon>
        <taxon>Pseudomonadati</taxon>
        <taxon>Bacteroidota</taxon>
        <taxon>Cytophagia</taxon>
        <taxon>Cytophagales</taxon>
        <taxon>Hymenobacteraceae</taxon>
        <taxon>Hymenobacter</taxon>
    </lineage>
</organism>
<dbReference type="PANTHER" id="PTHR44520:SF2">
    <property type="entry name" value="RESPONSE REGULATOR RCP1"/>
    <property type="match status" value="1"/>
</dbReference>
<evidence type="ECO:0000256" key="1">
    <source>
        <dbReference type="PROSITE-ProRule" id="PRU00169"/>
    </source>
</evidence>
<dbReference type="PROSITE" id="PS50110">
    <property type="entry name" value="RESPONSE_REGULATORY"/>
    <property type="match status" value="1"/>
</dbReference>
<sequence>MKTLLIDDDPTVVFFIELLFQRAGLADALTVLQSPAQAVAYLQQQVQAGTPPEVVLLDLNMPLMSGWDVLDAIKPLEASLLGRCVVYVCTSSLAPYDAARAQQYPLVERLLQKPLNQAGLQAIQERAAQHAQKRAASAG</sequence>
<dbReference type="Proteomes" id="UP000831390">
    <property type="component" value="Chromosome"/>
</dbReference>
<dbReference type="SUPFAM" id="SSF52172">
    <property type="entry name" value="CheY-like"/>
    <property type="match status" value="1"/>
</dbReference>
<dbReference type="EMBL" id="CP094534">
    <property type="protein sequence ID" value="UOE32756.1"/>
    <property type="molecule type" value="Genomic_DNA"/>
</dbReference>
<keyword evidence="1" id="KW-0597">Phosphoprotein</keyword>
<accession>A0ABY4B3Z3</accession>
<dbReference type="SMART" id="SM00448">
    <property type="entry name" value="REC"/>
    <property type="match status" value="1"/>
</dbReference>
<reference evidence="3 4" key="1">
    <citation type="submission" date="2022-03" db="EMBL/GenBank/DDBJ databases">
        <title>Hymenobactersp. isolated from the air.</title>
        <authorList>
            <person name="Won M."/>
            <person name="Kwon S.-W."/>
        </authorList>
    </citation>
    <scope>NUCLEOTIDE SEQUENCE [LARGE SCALE GENOMIC DNA]</scope>
    <source>
        <strain evidence="3 4">KACC 22596</strain>
    </source>
</reference>
<dbReference type="Pfam" id="PF00072">
    <property type="entry name" value="Response_reg"/>
    <property type="match status" value="1"/>
</dbReference>
<evidence type="ECO:0000259" key="2">
    <source>
        <dbReference type="PROSITE" id="PS50110"/>
    </source>
</evidence>
<dbReference type="RefSeq" id="WP_243511858.1">
    <property type="nucleotide sequence ID" value="NZ_CP094534.1"/>
</dbReference>
<dbReference type="Gene3D" id="3.40.50.2300">
    <property type="match status" value="1"/>
</dbReference>
<feature type="modified residue" description="4-aspartylphosphate" evidence="1">
    <location>
        <position position="58"/>
    </location>
</feature>
<name>A0ABY4B3Z3_9BACT</name>
<dbReference type="InterPro" id="IPR011006">
    <property type="entry name" value="CheY-like_superfamily"/>
</dbReference>